<sequence length="289" mass="33995">MEIKLKNIYKSYGTKLIFEDVSLTFPSGRCIGLIGPNGIGKTTLIRMLFNLDSEYQGDIYFDDYSNKNVKLFEKAYYMQDYQTLYFQLTGYDHLKFLSEIHQINEYRIHEIVNRVGMSSYIYKTVESYSLGMKQHLLIAMALLTEPECIVMDEPFNGLDPTSMFNFKELLMELKEEGKTLIISSHNLSIIETLVDEVYLIKNQTIQPVAMNHKANYKIELIFNDLEDQQYFIKVIQDNDLRVKQSDEGIIILDNFVEYLNLLVEHQLTLKNIQYHHISVEELYKEHYIN</sequence>
<dbReference type="AlphaFoldDB" id="A0A1T4NGU2"/>
<keyword evidence="3 5" id="KW-0067">ATP-binding</keyword>
<dbReference type="InterPro" id="IPR051782">
    <property type="entry name" value="ABC_Transporter_VariousFunc"/>
</dbReference>
<dbReference type="OrthoDB" id="2365508at2"/>
<accession>A0A1T4NGU2</accession>
<dbReference type="GO" id="GO:0016887">
    <property type="term" value="F:ATP hydrolysis activity"/>
    <property type="evidence" value="ECO:0007669"/>
    <property type="project" value="InterPro"/>
</dbReference>
<dbReference type="Proteomes" id="UP000189941">
    <property type="component" value="Unassembled WGS sequence"/>
</dbReference>
<evidence type="ECO:0000313" key="6">
    <source>
        <dbReference type="Proteomes" id="UP000189941"/>
    </source>
</evidence>
<keyword evidence="1" id="KW-0813">Transport</keyword>
<dbReference type="CDD" id="cd03230">
    <property type="entry name" value="ABC_DR_subfamily_A"/>
    <property type="match status" value="1"/>
</dbReference>
<evidence type="ECO:0000256" key="1">
    <source>
        <dbReference type="ARBA" id="ARBA00022448"/>
    </source>
</evidence>
<organism evidence="5 6">
    <name type="scientific">Globicatella sulfidifaciens DSM 15739</name>
    <dbReference type="NCBI Taxonomy" id="1121925"/>
    <lineage>
        <taxon>Bacteria</taxon>
        <taxon>Bacillati</taxon>
        <taxon>Bacillota</taxon>
        <taxon>Bacilli</taxon>
        <taxon>Lactobacillales</taxon>
        <taxon>Aerococcaceae</taxon>
        <taxon>Globicatella</taxon>
    </lineage>
</organism>
<feature type="domain" description="ABC transporter" evidence="4">
    <location>
        <begin position="3"/>
        <end position="227"/>
    </location>
</feature>
<dbReference type="Gene3D" id="3.40.50.300">
    <property type="entry name" value="P-loop containing nucleotide triphosphate hydrolases"/>
    <property type="match status" value="1"/>
</dbReference>
<dbReference type="Pfam" id="PF00005">
    <property type="entry name" value="ABC_tran"/>
    <property type="match status" value="1"/>
</dbReference>
<dbReference type="InterPro" id="IPR027417">
    <property type="entry name" value="P-loop_NTPase"/>
</dbReference>
<evidence type="ECO:0000313" key="5">
    <source>
        <dbReference type="EMBL" id="SJZ78490.1"/>
    </source>
</evidence>
<proteinExistence type="predicted"/>
<dbReference type="RefSeq" id="WP_159443910.1">
    <property type="nucleotide sequence ID" value="NZ_FUWO01000019.1"/>
</dbReference>
<dbReference type="SMART" id="SM00382">
    <property type="entry name" value="AAA"/>
    <property type="match status" value="1"/>
</dbReference>
<reference evidence="6" key="1">
    <citation type="submission" date="2017-02" db="EMBL/GenBank/DDBJ databases">
        <authorList>
            <person name="Varghese N."/>
            <person name="Submissions S."/>
        </authorList>
    </citation>
    <scope>NUCLEOTIDE SEQUENCE [LARGE SCALE GENOMIC DNA]</scope>
    <source>
        <strain evidence="6">DSM 15739</strain>
    </source>
</reference>
<evidence type="ECO:0000259" key="4">
    <source>
        <dbReference type="PROSITE" id="PS50893"/>
    </source>
</evidence>
<dbReference type="PROSITE" id="PS50893">
    <property type="entry name" value="ABC_TRANSPORTER_2"/>
    <property type="match status" value="1"/>
</dbReference>
<dbReference type="InterPro" id="IPR003439">
    <property type="entry name" value="ABC_transporter-like_ATP-bd"/>
</dbReference>
<keyword evidence="2" id="KW-0547">Nucleotide-binding</keyword>
<name>A0A1T4NGU2_9LACT</name>
<protein>
    <submittedName>
        <fullName evidence="5">ABC-2 type transport system ATP-binding protein</fullName>
    </submittedName>
</protein>
<dbReference type="GO" id="GO:0005524">
    <property type="term" value="F:ATP binding"/>
    <property type="evidence" value="ECO:0007669"/>
    <property type="project" value="UniProtKB-KW"/>
</dbReference>
<dbReference type="InterPro" id="IPR003593">
    <property type="entry name" value="AAA+_ATPase"/>
</dbReference>
<evidence type="ECO:0000256" key="2">
    <source>
        <dbReference type="ARBA" id="ARBA00022741"/>
    </source>
</evidence>
<dbReference type="PANTHER" id="PTHR42939:SF1">
    <property type="entry name" value="ABC TRANSPORTER ATP-BINDING PROTEIN ALBC-RELATED"/>
    <property type="match status" value="1"/>
</dbReference>
<dbReference type="PANTHER" id="PTHR42939">
    <property type="entry name" value="ABC TRANSPORTER ATP-BINDING PROTEIN ALBC-RELATED"/>
    <property type="match status" value="1"/>
</dbReference>
<dbReference type="EMBL" id="FUWO01000019">
    <property type="protein sequence ID" value="SJZ78490.1"/>
    <property type="molecule type" value="Genomic_DNA"/>
</dbReference>
<evidence type="ECO:0000256" key="3">
    <source>
        <dbReference type="ARBA" id="ARBA00022840"/>
    </source>
</evidence>
<dbReference type="STRING" id="1121925.SAMN02746011_01750"/>
<dbReference type="SUPFAM" id="SSF52540">
    <property type="entry name" value="P-loop containing nucleoside triphosphate hydrolases"/>
    <property type="match status" value="1"/>
</dbReference>
<keyword evidence="6" id="KW-1185">Reference proteome</keyword>
<gene>
    <name evidence="5" type="ORF">SAMN02746011_01750</name>
</gene>